<proteinExistence type="predicted"/>
<dbReference type="AlphaFoldDB" id="A0AAV4NG73"/>
<organism evidence="2 3">
    <name type="scientific">Caerostris extrusa</name>
    <name type="common">Bark spider</name>
    <name type="synonym">Caerostris bankana</name>
    <dbReference type="NCBI Taxonomy" id="172846"/>
    <lineage>
        <taxon>Eukaryota</taxon>
        <taxon>Metazoa</taxon>
        <taxon>Ecdysozoa</taxon>
        <taxon>Arthropoda</taxon>
        <taxon>Chelicerata</taxon>
        <taxon>Arachnida</taxon>
        <taxon>Araneae</taxon>
        <taxon>Araneomorphae</taxon>
        <taxon>Entelegynae</taxon>
        <taxon>Araneoidea</taxon>
        <taxon>Araneidae</taxon>
        <taxon>Caerostris</taxon>
    </lineage>
</organism>
<evidence type="ECO:0000313" key="3">
    <source>
        <dbReference type="Proteomes" id="UP001054945"/>
    </source>
</evidence>
<feature type="region of interest" description="Disordered" evidence="1">
    <location>
        <begin position="78"/>
        <end position="100"/>
    </location>
</feature>
<dbReference type="EMBL" id="BPLR01020804">
    <property type="protein sequence ID" value="GIX82706.1"/>
    <property type="molecule type" value="Genomic_DNA"/>
</dbReference>
<comment type="caution">
    <text evidence="2">The sequence shown here is derived from an EMBL/GenBank/DDBJ whole genome shotgun (WGS) entry which is preliminary data.</text>
</comment>
<dbReference type="Proteomes" id="UP001054945">
    <property type="component" value="Unassembled WGS sequence"/>
</dbReference>
<reference evidence="2 3" key="1">
    <citation type="submission" date="2021-06" db="EMBL/GenBank/DDBJ databases">
        <title>Caerostris extrusa draft genome.</title>
        <authorList>
            <person name="Kono N."/>
            <person name="Arakawa K."/>
        </authorList>
    </citation>
    <scope>NUCLEOTIDE SEQUENCE [LARGE SCALE GENOMIC DNA]</scope>
</reference>
<sequence length="100" mass="11365">MSTSRISISAYLLYINPAFDQKQNSIRKEIITDTGSSLFYCLVLKCPSGHVRIKIALGAQLLRRSPCVRKTLTETIRHEKHAFPKSTSERSQRGHAIKKH</sequence>
<evidence type="ECO:0000313" key="2">
    <source>
        <dbReference type="EMBL" id="GIX82706.1"/>
    </source>
</evidence>
<protein>
    <submittedName>
        <fullName evidence="2">Uncharacterized protein</fullName>
    </submittedName>
</protein>
<evidence type="ECO:0000256" key="1">
    <source>
        <dbReference type="SAM" id="MobiDB-lite"/>
    </source>
</evidence>
<keyword evidence="3" id="KW-1185">Reference proteome</keyword>
<accession>A0AAV4NG73</accession>
<name>A0AAV4NG73_CAEEX</name>
<gene>
    <name evidence="2" type="ORF">CEXT_176541</name>
</gene>